<evidence type="ECO:0000313" key="1">
    <source>
        <dbReference type="EMBL" id="MDM4016851.1"/>
    </source>
</evidence>
<proteinExistence type="predicted"/>
<dbReference type="RefSeq" id="WP_289164448.1">
    <property type="nucleotide sequence ID" value="NZ_JASZZN010000010.1"/>
</dbReference>
<organism evidence="1 2">
    <name type="scientific">Roseiconus lacunae</name>
    <dbReference type="NCBI Taxonomy" id="2605694"/>
    <lineage>
        <taxon>Bacteria</taxon>
        <taxon>Pseudomonadati</taxon>
        <taxon>Planctomycetota</taxon>
        <taxon>Planctomycetia</taxon>
        <taxon>Pirellulales</taxon>
        <taxon>Pirellulaceae</taxon>
        <taxon>Roseiconus</taxon>
    </lineage>
</organism>
<reference evidence="1 2" key="1">
    <citation type="submission" date="2023-06" db="EMBL/GenBank/DDBJ databases">
        <title>Roseiconus lacunae JC819 isolated from Gulf of Mannar region, Tamil Nadu.</title>
        <authorList>
            <person name="Pk S."/>
            <person name="Ch S."/>
            <person name="Ch V.R."/>
        </authorList>
    </citation>
    <scope>NUCLEOTIDE SEQUENCE [LARGE SCALE GENOMIC DNA]</scope>
    <source>
        <strain evidence="1 2">JC819</strain>
    </source>
</reference>
<keyword evidence="2" id="KW-1185">Reference proteome</keyword>
<comment type="caution">
    <text evidence="1">The sequence shown here is derived from an EMBL/GenBank/DDBJ whole genome shotgun (WGS) entry which is preliminary data.</text>
</comment>
<gene>
    <name evidence="1" type="ORF">QTN89_15500</name>
</gene>
<name>A0ABT7PK17_9BACT</name>
<dbReference type="Gene3D" id="2.60.120.260">
    <property type="entry name" value="Galactose-binding domain-like"/>
    <property type="match status" value="1"/>
</dbReference>
<dbReference type="EMBL" id="JASZZN010000010">
    <property type="protein sequence ID" value="MDM4016851.1"/>
    <property type="molecule type" value="Genomic_DNA"/>
</dbReference>
<protein>
    <submittedName>
        <fullName evidence="1">Uncharacterized protein</fullName>
    </submittedName>
</protein>
<accession>A0ABT7PK17</accession>
<dbReference type="Proteomes" id="UP001239462">
    <property type="component" value="Unassembled WGS sequence"/>
</dbReference>
<evidence type="ECO:0000313" key="2">
    <source>
        <dbReference type="Proteomes" id="UP001239462"/>
    </source>
</evidence>
<sequence length="256" mass="28628">MNALLNLVVLVSSFFFAVPVWSQCVGEWSQQTAWGNLQAKGSTVTMTVNELPNAGYVSLPRLNNRLESVTAKGIADELRFIPEIDHWRVFVPKNATLPLSIEVKLLEKIRRCDSPFVVKPSENGKVTLPAHHAETQGEKLRFEPQPHKNTIGYWTVASDTATWQFEINDAREFSVVVHQGCGKGQGGSEVEFVVTSLSDHSKQTLPMVVKDTGHFQNFVPREIGSLKLDKGKYRLEVGCKKLANKAVCDIRKIELR</sequence>